<dbReference type="RefSeq" id="WP_304386001.1">
    <property type="nucleotide sequence ID" value="NZ_JAUPBL010000103.1"/>
</dbReference>
<evidence type="ECO:0000256" key="3">
    <source>
        <dbReference type="ARBA" id="ARBA00022448"/>
    </source>
</evidence>
<comment type="caution">
    <text evidence="6">The sequence shown here is derived from an EMBL/GenBank/DDBJ whole genome shotgun (WGS) entry which is preliminary data.</text>
</comment>
<dbReference type="Gene3D" id="3.40.190.10">
    <property type="entry name" value="Periplasmic binding protein-like II"/>
    <property type="match status" value="1"/>
</dbReference>
<evidence type="ECO:0000256" key="2">
    <source>
        <dbReference type="ARBA" id="ARBA00008520"/>
    </source>
</evidence>
<dbReference type="InterPro" id="IPR050490">
    <property type="entry name" value="Bact_solute-bd_prot1"/>
</dbReference>
<keyword evidence="4 5" id="KW-0732">Signal</keyword>
<proteinExistence type="inferred from homology"/>
<comment type="similarity">
    <text evidence="2">Belongs to the bacterial solute-binding protein 1 family.</text>
</comment>
<evidence type="ECO:0000256" key="5">
    <source>
        <dbReference type="SAM" id="SignalP"/>
    </source>
</evidence>
<evidence type="ECO:0000256" key="1">
    <source>
        <dbReference type="ARBA" id="ARBA00004418"/>
    </source>
</evidence>
<dbReference type="Proteomes" id="UP001175147">
    <property type="component" value="Unassembled WGS sequence"/>
</dbReference>
<accession>A0ABT8YZV4</accession>
<reference evidence="6" key="1">
    <citation type="submission" date="2023-07" db="EMBL/GenBank/DDBJ databases">
        <title>Mucosal microbiota of week-old chicken and adult hens.</title>
        <authorList>
            <person name="Volf J."/>
            <person name="Karasova D."/>
            <person name="Crhanova M."/>
            <person name="Faldynova M."/>
            <person name="Prikrylova H."/>
            <person name="Zeman M."/>
            <person name="Babak V."/>
            <person name="Rajova J."/>
            <person name="Rychlik I."/>
        </authorList>
    </citation>
    <scope>NUCLEOTIDE SEQUENCE</scope>
    <source>
        <strain evidence="6">ET902</strain>
    </source>
</reference>
<dbReference type="Pfam" id="PF01547">
    <property type="entry name" value="SBP_bac_1"/>
    <property type="match status" value="1"/>
</dbReference>
<sequence>MKKILFLSAVILISVFFAVSCGGQKSSSENSITVMVPDWAVPSDEMLNAFKNETGITVNMNVMAWENIRDKISIAAAGGTAAADVVEVDWSWVGEFNSADWLEPIELSQEEINAMPSIQPFIIDGKVLALPYANDFRLAYYNKKHFEEVGITEAPKSWDDVYNALIAIKNAGVTKYPFSMPLNADESCTTSLIWMAYSKYGVVFNEDGTLNKDAVLGALEFINKMANADNLIDPACKTSTGMDAYRRINSGEASFIVGPTSFVSRVQDPNESQVVGDVIPILLPGAEGPSPKTFALPEGVGVIKLSKNKEAAMKFVKWFNSPEIQKQLNYVQNTMPTRTSVMEELINEGKLKNTGALLEESTLISSPFPKGVPSYYSEMTTAIFNAVNEMVLGAKTPEEAFNAMDTKIKELVSR</sequence>
<feature type="chain" id="PRO_5046744789" evidence="5">
    <location>
        <begin position="21"/>
        <end position="414"/>
    </location>
</feature>
<keyword evidence="7" id="KW-1185">Reference proteome</keyword>
<comment type="subcellular location">
    <subcellularLocation>
        <location evidence="1">Periplasm</location>
    </subcellularLocation>
</comment>
<protein>
    <submittedName>
        <fullName evidence="6">Extracellular solute-binding protein</fullName>
    </submittedName>
</protein>
<evidence type="ECO:0000256" key="4">
    <source>
        <dbReference type="ARBA" id="ARBA00022729"/>
    </source>
</evidence>
<dbReference type="PROSITE" id="PS51257">
    <property type="entry name" value="PROKAR_LIPOPROTEIN"/>
    <property type="match status" value="1"/>
</dbReference>
<keyword evidence="3" id="KW-0813">Transport</keyword>
<dbReference type="PANTHER" id="PTHR43649:SF34">
    <property type="entry name" value="ABC TRANSPORTER PERIPLASMIC-BINDING PROTEIN YCJN-RELATED"/>
    <property type="match status" value="1"/>
</dbReference>
<dbReference type="SUPFAM" id="SSF53850">
    <property type="entry name" value="Periplasmic binding protein-like II"/>
    <property type="match status" value="1"/>
</dbReference>
<organism evidence="6 7">
    <name type="scientific">Brachyspira innocens</name>
    <dbReference type="NCBI Taxonomy" id="13264"/>
    <lineage>
        <taxon>Bacteria</taxon>
        <taxon>Pseudomonadati</taxon>
        <taxon>Spirochaetota</taxon>
        <taxon>Spirochaetia</taxon>
        <taxon>Brachyspirales</taxon>
        <taxon>Brachyspiraceae</taxon>
        <taxon>Brachyspira</taxon>
    </lineage>
</organism>
<evidence type="ECO:0000313" key="7">
    <source>
        <dbReference type="Proteomes" id="UP001175147"/>
    </source>
</evidence>
<dbReference type="PANTHER" id="PTHR43649">
    <property type="entry name" value="ARABINOSE-BINDING PROTEIN-RELATED"/>
    <property type="match status" value="1"/>
</dbReference>
<gene>
    <name evidence="6" type="ORF">Q5M86_11585</name>
</gene>
<dbReference type="InterPro" id="IPR006059">
    <property type="entry name" value="SBP"/>
</dbReference>
<evidence type="ECO:0000313" key="6">
    <source>
        <dbReference type="EMBL" id="MDO7021414.1"/>
    </source>
</evidence>
<feature type="signal peptide" evidence="5">
    <location>
        <begin position="1"/>
        <end position="20"/>
    </location>
</feature>
<dbReference type="EMBL" id="JAUPBM010000198">
    <property type="protein sequence ID" value="MDO7021414.1"/>
    <property type="molecule type" value="Genomic_DNA"/>
</dbReference>
<name>A0ABT8YZV4_9SPIR</name>